<reference evidence="9" key="2">
    <citation type="submission" date="2021-04" db="EMBL/GenBank/DDBJ databases">
        <authorList>
            <person name="Gilroy R."/>
        </authorList>
    </citation>
    <scope>NUCLEOTIDE SEQUENCE</scope>
    <source>
        <strain evidence="9">ChiHjej8B7-3636</strain>
    </source>
</reference>
<evidence type="ECO:0000256" key="7">
    <source>
        <dbReference type="ARBA" id="ARBA00023136"/>
    </source>
</evidence>
<protein>
    <submittedName>
        <fullName evidence="9">ABC transporter ATP-binding protein</fullName>
    </submittedName>
</protein>
<dbReference type="InterPro" id="IPR050388">
    <property type="entry name" value="ABC_Ni/Peptide_Import"/>
</dbReference>
<dbReference type="EMBL" id="DXAM01000085">
    <property type="protein sequence ID" value="HJA04421.1"/>
    <property type="molecule type" value="Genomic_DNA"/>
</dbReference>
<dbReference type="Proteomes" id="UP000824220">
    <property type="component" value="Unassembled WGS sequence"/>
</dbReference>
<evidence type="ECO:0000256" key="6">
    <source>
        <dbReference type="ARBA" id="ARBA00022967"/>
    </source>
</evidence>
<dbReference type="Pfam" id="PF00005">
    <property type="entry name" value="ABC_tran"/>
    <property type="match status" value="1"/>
</dbReference>
<dbReference type="PROSITE" id="PS00211">
    <property type="entry name" value="ABC_TRANSPORTER_1"/>
    <property type="match status" value="1"/>
</dbReference>
<comment type="caution">
    <text evidence="9">The sequence shown here is derived from an EMBL/GenBank/DDBJ whole genome shotgun (WGS) entry which is preliminary data.</text>
</comment>
<evidence type="ECO:0000259" key="8">
    <source>
        <dbReference type="Pfam" id="PF00005"/>
    </source>
</evidence>
<dbReference type="GO" id="GO:0016020">
    <property type="term" value="C:membrane"/>
    <property type="evidence" value="ECO:0007669"/>
    <property type="project" value="UniProtKB-SubCell"/>
</dbReference>
<evidence type="ECO:0000256" key="3">
    <source>
        <dbReference type="ARBA" id="ARBA00022448"/>
    </source>
</evidence>
<dbReference type="GO" id="GO:0016887">
    <property type="term" value="F:ATP hydrolysis activity"/>
    <property type="evidence" value="ECO:0007669"/>
    <property type="project" value="InterPro"/>
</dbReference>
<dbReference type="AlphaFoldDB" id="A0A9D2H670"/>
<dbReference type="PANTHER" id="PTHR43297:SF14">
    <property type="entry name" value="ATPASE AAA-TYPE CORE DOMAIN-CONTAINING PROTEIN"/>
    <property type="match status" value="1"/>
</dbReference>
<keyword evidence="9" id="KW-0547">Nucleotide-binding</keyword>
<comment type="subcellular location">
    <subcellularLocation>
        <location evidence="1">Membrane</location>
    </subcellularLocation>
</comment>
<gene>
    <name evidence="9" type="ORF">H9800_06115</name>
</gene>
<evidence type="ECO:0000313" key="9">
    <source>
        <dbReference type="EMBL" id="HJA04421.1"/>
    </source>
</evidence>
<keyword evidence="5" id="KW-0997">Cell inner membrane</keyword>
<accession>A0A9D2H670</accession>
<sequence>MSALIVEDLVVDYQGRRGLVRAVDGVSFTVAPGRTVALVGETGSGKTTAALAAIGMLPPAGIRAAGRTVVDGTDITGWSRRRLRGVHGTRVGLIPQDPTSSLDPLLTVGTQVGEALRIHGERDRAVVRAEVSHLLQRVGLTDADRIARSYPHQLSGGQRQRVLIAGAIALRPAVLVADESTSALDVTVQRRVL</sequence>
<dbReference type="InterPro" id="IPR017871">
    <property type="entry name" value="ABC_transporter-like_CS"/>
</dbReference>
<keyword evidence="9" id="KW-0067">ATP-binding</keyword>
<organism evidence="9 10">
    <name type="scientific">Candidatus Microbacterium stercoravium</name>
    <dbReference type="NCBI Taxonomy" id="2838697"/>
    <lineage>
        <taxon>Bacteria</taxon>
        <taxon>Bacillati</taxon>
        <taxon>Actinomycetota</taxon>
        <taxon>Actinomycetes</taxon>
        <taxon>Micrococcales</taxon>
        <taxon>Microbacteriaceae</taxon>
        <taxon>Microbacterium</taxon>
    </lineage>
</organism>
<keyword evidence="3" id="KW-0813">Transport</keyword>
<evidence type="ECO:0000256" key="5">
    <source>
        <dbReference type="ARBA" id="ARBA00022519"/>
    </source>
</evidence>
<keyword evidence="7" id="KW-0472">Membrane</keyword>
<evidence type="ECO:0000256" key="1">
    <source>
        <dbReference type="ARBA" id="ARBA00004370"/>
    </source>
</evidence>
<dbReference type="PANTHER" id="PTHR43297">
    <property type="entry name" value="OLIGOPEPTIDE TRANSPORT ATP-BINDING PROTEIN APPD"/>
    <property type="match status" value="1"/>
</dbReference>
<comment type="similarity">
    <text evidence="2">Belongs to the ABC transporter superfamily.</text>
</comment>
<keyword evidence="6" id="KW-1278">Translocase</keyword>
<feature type="non-terminal residue" evidence="9">
    <location>
        <position position="193"/>
    </location>
</feature>
<dbReference type="GO" id="GO:0005524">
    <property type="term" value="F:ATP binding"/>
    <property type="evidence" value="ECO:0007669"/>
    <property type="project" value="UniProtKB-KW"/>
</dbReference>
<feature type="domain" description="ABC transporter" evidence="8">
    <location>
        <begin position="24"/>
        <end position="182"/>
    </location>
</feature>
<proteinExistence type="inferred from homology"/>
<evidence type="ECO:0000256" key="4">
    <source>
        <dbReference type="ARBA" id="ARBA00022475"/>
    </source>
</evidence>
<evidence type="ECO:0000256" key="2">
    <source>
        <dbReference type="ARBA" id="ARBA00005417"/>
    </source>
</evidence>
<evidence type="ECO:0000313" key="10">
    <source>
        <dbReference type="Proteomes" id="UP000824220"/>
    </source>
</evidence>
<dbReference type="InterPro" id="IPR027417">
    <property type="entry name" value="P-loop_NTPase"/>
</dbReference>
<keyword evidence="4" id="KW-1003">Cell membrane</keyword>
<dbReference type="Gene3D" id="3.40.50.300">
    <property type="entry name" value="P-loop containing nucleotide triphosphate hydrolases"/>
    <property type="match status" value="1"/>
</dbReference>
<dbReference type="InterPro" id="IPR003439">
    <property type="entry name" value="ABC_transporter-like_ATP-bd"/>
</dbReference>
<dbReference type="SUPFAM" id="SSF52540">
    <property type="entry name" value="P-loop containing nucleoside triphosphate hydrolases"/>
    <property type="match status" value="1"/>
</dbReference>
<reference evidence="9" key="1">
    <citation type="journal article" date="2021" name="PeerJ">
        <title>Extensive microbial diversity within the chicken gut microbiome revealed by metagenomics and culture.</title>
        <authorList>
            <person name="Gilroy R."/>
            <person name="Ravi A."/>
            <person name="Getino M."/>
            <person name="Pursley I."/>
            <person name="Horton D.L."/>
            <person name="Alikhan N.F."/>
            <person name="Baker D."/>
            <person name="Gharbi K."/>
            <person name="Hall N."/>
            <person name="Watson M."/>
            <person name="Adriaenssens E.M."/>
            <person name="Foster-Nyarko E."/>
            <person name="Jarju S."/>
            <person name="Secka A."/>
            <person name="Antonio M."/>
            <person name="Oren A."/>
            <person name="Chaudhuri R.R."/>
            <person name="La Ragione R."/>
            <person name="Hildebrand F."/>
            <person name="Pallen M.J."/>
        </authorList>
    </citation>
    <scope>NUCLEOTIDE SEQUENCE</scope>
    <source>
        <strain evidence="9">ChiHjej8B7-3636</strain>
    </source>
</reference>
<name>A0A9D2H670_9MICO</name>
<dbReference type="CDD" id="cd03257">
    <property type="entry name" value="ABC_NikE_OppD_transporters"/>
    <property type="match status" value="1"/>
</dbReference>